<dbReference type="Proteomes" id="UP000001870">
    <property type="component" value="Chromosome"/>
</dbReference>
<gene>
    <name evidence="1" type="ordered locus">MADE_1013820</name>
</gene>
<sequence>MTDKDQIFNGMKDEFSSLRSEERAEYLLEKVAELYAIINSQQAHINKLEKAVYDSELFFNLPEVTLMTRSKLPRVLIDANDVVPVGDNFYEAEAYGGGGHYRWTGPERLNNFHVPVDRTQEKTLRISIVNAIKPEILNSIKLYVDGELVSYDFEKRNEGIELIAALPVSSRAQDTLISLFIPHLFSPSEVKPESSDNRKLGIAFHKLEVL</sequence>
<dbReference type="KEGG" id="amc:MADE_1013820"/>
<dbReference type="RefSeq" id="WP_012519190.1">
    <property type="nucleotide sequence ID" value="NC_011138.3"/>
</dbReference>
<evidence type="ECO:0000313" key="2">
    <source>
        <dbReference type="Proteomes" id="UP000001870"/>
    </source>
</evidence>
<dbReference type="PATRIC" id="fig|314275.5.peg.2773"/>
<organism evidence="1 2">
    <name type="scientific">Alteromonas mediterranea (strain DSM 17117 / CIP 110805 / LMG 28347 / Deep ecotype)</name>
    <dbReference type="NCBI Taxonomy" id="1774373"/>
    <lineage>
        <taxon>Bacteria</taxon>
        <taxon>Pseudomonadati</taxon>
        <taxon>Pseudomonadota</taxon>
        <taxon>Gammaproteobacteria</taxon>
        <taxon>Alteromonadales</taxon>
        <taxon>Alteromonadaceae</taxon>
        <taxon>Alteromonas/Salinimonas group</taxon>
        <taxon>Alteromonas</taxon>
    </lineage>
</organism>
<name>F2GAG4_ALTMD</name>
<proteinExistence type="predicted"/>
<keyword evidence="2" id="KW-1185">Reference proteome</keyword>
<reference evidence="1 2" key="2">
    <citation type="journal article" date="2015" name="Antonie Van Leeuwenhoek">
        <title>Ecophysiological diversity of a novel member of the genus Alteromonas, and description of Alteromonas mediterranea sp. nov.</title>
        <authorList>
            <person name="Ivanova E.P."/>
            <person name="Lopez-Perez M."/>
            <person name="Zabalos M."/>
            <person name="Nguyen S.H."/>
            <person name="Webb H.K."/>
            <person name="Ryan J."/>
            <person name="Lagutin K."/>
            <person name="Vyssotski M."/>
            <person name="Crawford R.J."/>
            <person name="Rodriguez-Valera F."/>
        </authorList>
    </citation>
    <scope>NUCLEOTIDE SEQUENCE [LARGE SCALE GENOMIC DNA]</scope>
    <source>
        <strain evidence="2">DSM 17117 / CIP 110805 / LMG 28347 / Deep ecotype</strain>
    </source>
</reference>
<dbReference type="EMBL" id="CP001103">
    <property type="protein sequence ID" value="AEA98898.1"/>
    <property type="molecule type" value="Genomic_DNA"/>
</dbReference>
<reference evidence="1 2" key="1">
    <citation type="journal article" date="2008" name="ISME J.">
        <title>Comparative genomics of two ecotypes of the marine planktonic copiotroph Alteromonas macleodii suggests alternative lifestyles associated with different kinds of particulate organic matter.</title>
        <authorList>
            <person name="Ivars-Martinez E."/>
            <person name="Martin-Cuadrado A.B."/>
            <person name="D'Auria G."/>
            <person name="Mira A."/>
            <person name="Ferriera S."/>
            <person name="Johnson J."/>
            <person name="Friedman R."/>
            <person name="Rodriguez-Valera F."/>
        </authorList>
    </citation>
    <scope>NUCLEOTIDE SEQUENCE [LARGE SCALE GENOMIC DNA]</scope>
    <source>
        <strain evidence="2">DSM 17117 / CIP 110805 / LMG 28347 / Deep ecotype</strain>
    </source>
</reference>
<dbReference type="HOGENOM" id="CLU_1307992_0_0_6"/>
<dbReference type="AlphaFoldDB" id="F2GAG4"/>
<evidence type="ECO:0000313" key="1">
    <source>
        <dbReference type="EMBL" id="AEA98898.1"/>
    </source>
</evidence>
<protein>
    <submittedName>
        <fullName evidence="1">Uncharacterized protein</fullName>
    </submittedName>
</protein>
<accession>F2GAG4</accession>